<evidence type="ECO:0000313" key="2">
    <source>
        <dbReference type="EMBL" id="MFD0921925.1"/>
    </source>
</evidence>
<dbReference type="EMBL" id="JBHTIW010000016">
    <property type="protein sequence ID" value="MFD0921925.1"/>
    <property type="molecule type" value="Genomic_DNA"/>
</dbReference>
<evidence type="ECO:0000313" key="3">
    <source>
        <dbReference type="Proteomes" id="UP001597018"/>
    </source>
</evidence>
<dbReference type="RefSeq" id="WP_263253313.1">
    <property type="nucleotide sequence ID" value="NZ_BAABLT010000051.1"/>
</dbReference>
<organism evidence="2 3">
    <name type="scientific">Saccharopolyspora rosea</name>
    <dbReference type="NCBI Taxonomy" id="524884"/>
    <lineage>
        <taxon>Bacteria</taxon>
        <taxon>Bacillati</taxon>
        <taxon>Actinomycetota</taxon>
        <taxon>Actinomycetes</taxon>
        <taxon>Pseudonocardiales</taxon>
        <taxon>Pseudonocardiaceae</taxon>
        <taxon>Saccharopolyspora</taxon>
    </lineage>
</organism>
<dbReference type="SUPFAM" id="SSF46689">
    <property type="entry name" value="Homeodomain-like"/>
    <property type="match status" value="1"/>
</dbReference>
<gene>
    <name evidence="2" type="ORF">ACFQ16_19450</name>
</gene>
<dbReference type="InterPro" id="IPR009057">
    <property type="entry name" value="Homeodomain-like_sf"/>
</dbReference>
<dbReference type="Proteomes" id="UP001597018">
    <property type="component" value="Unassembled WGS sequence"/>
</dbReference>
<accession>A0ABW3FUV3</accession>
<comment type="caution">
    <text evidence="2">The sequence shown here is derived from an EMBL/GenBank/DDBJ whole genome shotgun (WGS) entry which is preliminary data.</text>
</comment>
<evidence type="ECO:0000256" key="1">
    <source>
        <dbReference type="SAM" id="MobiDB-lite"/>
    </source>
</evidence>
<reference evidence="3" key="1">
    <citation type="journal article" date="2019" name="Int. J. Syst. Evol. Microbiol.">
        <title>The Global Catalogue of Microorganisms (GCM) 10K type strain sequencing project: providing services to taxonomists for standard genome sequencing and annotation.</title>
        <authorList>
            <consortium name="The Broad Institute Genomics Platform"/>
            <consortium name="The Broad Institute Genome Sequencing Center for Infectious Disease"/>
            <person name="Wu L."/>
            <person name="Ma J."/>
        </authorList>
    </citation>
    <scope>NUCLEOTIDE SEQUENCE [LARGE SCALE GENOMIC DNA]</scope>
    <source>
        <strain evidence="3">CCUG 56401</strain>
    </source>
</reference>
<name>A0ABW3FUV3_9PSEU</name>
<feature type="compositionally biased region" description="Basic residues" evidence="1">
    <location>
        <begin position="129"/>
        <end position="138"/>
    </location>
</feature>
<feature type="region of interest" description="Disordered" evidence="1">
    <location>
        <begin position="107"/>
        <end position="138"/>
    </location>
</feature>
<dbReference type="CDD" id="cd00167">
    <property type="entry name" value="SANT"/>
    <property type="match status" value="1"/>
</dbReference>
<dbReference type="InterPro" id="IPR001005">
    <property type="entry name" value="SANT/Myb"/>
</dbReference>
<protein>
    <submittedName>
        <fullName evidence="2">SANT/Myb-like DNA-binding domain-containing protein</fullName>
    </submittedName>
</protein>
<keyword evidence="3" id="KW-1185">Reference proteome</keyword>
<proteinExistence type="predicted"/>
<sequence>MSDASGVARSPFGEDEQRLVEQIRSYLGRYDTTLDEHDPAFLTPGSLLAAVRRALAAGAEPVPATDVVAALRLVPAARKKLDDTERQLVEAALDRGVTWEQLAAALGGRTPQSVQQRYRRRLGGERSWRTRRPEHRHG</sequence>